<evidence type="ECO:0000313" key="1">
    <source>
        <dbReference type="EMBL" id="TNN66093.1"/>
    </source>
</evidence>
<accession>A0A4Z2HM76</accession>
<dbReference type="AlphaFoldDB" id="A0A4Z2HM76"/>
<sequence>MMSLEGKLLSAVGETVAKMLLRRRAHGPLWRQFDRNSFLAPAAQLKAVICLRNKVFNKIRRGGEVALERRHCQM</sequence>
<dbReference type="EMBL" id="SRLO01000225">
    <property type="protein sequence ID" value="TNN66093.1"/>
    <property type="molecule type" value="Genomic_DNA"/>
</dbReference>
<name>A0A4Z2HM76_9TELE</name>
<protein>
    <submittedName>
        <fullName evidence="1">Uncharacterized protein</fullName>
    </submittedName>
</protein>
<keyword evidence="2" id="KW-1185">Reference proteome</keyword>
<proteinExistence type="predicted"/>
<reference evidence="1 2" key="1">
    <citation type="submission" date="2019-03" db="EMBL/GenBank/DDBJ databases">
        <title>First draft genome of Liparis tanakae, snailfish: a comprehensive survey of snailfish specific genes.</title>
        <authorList>
            <person name="Kim W."/>
            <person name="Song I."/>
            <person name="Jeong J.-H."/>
            <person name="Kim D."/>
            <person name="Kim S."/>
            <person name="Ryu S."/>
            <person name="Song J.Y."/>
            <person name="Lee S.K."/>
        </authorList>
    </citation>
    <scope>NUCLEOTIDE SEQUENCE [LARGE SCALE GENOMIC DNA]</scope>
    <source>
        <tissue evidence="1">Muscle</tissue>
    </source>
</reference>
<evidence type="ECO:0000313" key="2">
    <source>
        <dbReference type="Proteomes" id="UP000314294"/>
    </source>
</evidence>
<comment type="caution">
    <text evidence="1">The sequence shown here is derived from an EMBL/GenBank/DDBJ whole genome shotgun (WGS) entry which is preliminary data.</text>
</comment>
<dbReference type="Proteomes" id="UP000314294">
    <property type="component" value="Unassembled WGS sequence"/>
</dbReference>
<gene>
    <name evidence="1" type="ORF">EYF80_023721</name>
</gene>
<organism evidence="1 2">
    <name type="scientific">Liparis tanakae</name>
    <name type="common">Tanaka's snailfish</name>
    <dbReference type="NCBI Taxonomy" id="230148"/>
    <lineage>
        <taxon>Eukaryota</taxon>
        <taxon>Metazoa</taxon>
        <taxon>Chordata</taxon>
        <taxon>Craniata</taxon>
        <taxon>Vertebrata</taxon>
        <taxon>Euteleostomi</taxon>
        <taxon>Actinopterygii</taxon>
        <taxon>Neopterygii</taxon>
        <taxon>Teleostei</taxon>
        <taxon>Neoteleostei</taxon>
        <taxon>Acanthomorphata</taxon>
        <taxon>Eupercaria</taxon>
        <taxon>Perciformes</taxon>
        <taxon>Cottioidei</taxon>
        <taxon>Cottales</taxon>
        <taxon>Liparidae</taxon>
        <taxon>Liparis</taxon>
    </lineage>
</organism>